<dbReference type="AlphaFoldDB" id="A0A9W4SRD2"/>
<dbReference type="Proteomes" id="UP001153678">
    <property type="component" value="Unassembled WGS sequence"/>
</dbReference>
<protein>
    <recommendedName>
        <fullName evidence="3">Nucleotide exchange factor SIL1</fullName>
    </recommendedName>
</protein>
<keyword evidence="8" id="KW-0811">Translocation</keyword>
<dbReference type="PANTHER" id="PTHR19316:SF18">
    <property type="entry name" value="HSP70-BINDING PROTEIN 1"/>
    <property type="match status" value="1"/>
</dbReference>
<keyword evidence="7" id="KW-0653">Protein transport</keyword>
<evidence type="ECO:0000256" key="7">
    <source>
        <dbReference type="ARBA" id="ARBA00022927"/>
    </source>
</evidence>
<evidence type="ECO:0000256" key="3">
    <source>
        <dbReference type="ARBA" id="ARBA00015352"/>
    </source>
</evidence>
<evidence type="ECO:0000256" key="8">
    <source>
        <dbReference type="ARBA" id="ARBA00023010"/>
    </source>
</evidence>
<comment type="caution">
    <text evidence="10">The sequence shown here is derived from an EMBL/GenBank/DDBJ whole genome shotgun (WGS) entry which is preliminary data.</text>
</comment>
<dbReference type="InterPro" id="IPR011989">
    <property type="entry name" value="ARM-like"/>
</dbReference>
<evidence type="ECO:0000313" key="11">
    <source>
        <dbReference type="Proteomes" id="UP001153678"/>
    </source>
</evidence>
<evidence type="ECO:0000256" key="5">
    <source>
        <dbReference type="ARBA" id="ARBA00022729"/>
    </source>
</evidence>
<keyword evidence="5" id="KW-0732">Signal</keyword>
<dbReference type="InterPro" id="IPR050693">
    <property type="entry name" value="Hsp70_NEF-Inhibitors"/>
</dbReference>
<keyword evidence="11" id="KW-1185">Reference proteome</keyword>
<evidence type="ECO:0000256" key="2">
    <source>
        <dbReference type="ARBA" id="ARBA00011799"/>
    </source>
</evidence>
<organism evidence="10 11">
    <name type="scientific">Funneliformis geosporum</name>
    <dbReference type="NCBI Taxonomy" id="1117311"/>
    <lineage>
        <taxon>Eukaryota</taxon>
        <taxon>Fungi</taxon>
        <taxon>Fungi incertae sedis</taxon>
        <taxon>Mucoromycota</taxon>
        <taxon>Glomeromycotina</taxon>
        <taxon>Glomeromycetes</taxon>
        <taxon>Glomerales</taxon>
        <taxon>Glomeraceae</taxon>
        <taxon>Funneliformis</taxon>
    </lineage>
</organism>
<dbReference type="SUPFAM" id="SSF48371">
    <property type="entry name" value="ARM repeat"/>
    <property type="match status" value="1"/>
</dbReference>
<evidence type="ECO:0000256" key="9">
    <source>
        <dbReference type="SAM" id="Phobius"/>
    </source>
</evidence>
<accession>A0A9W4SRD2</accession>
<dbReference type="GO" id="GO:0005783">
    <property type="term" value="C:endoplasmic reticulum"/>
    <property type="evidence" value="ECO:0007669"/>
    <property type="project" value="InterPro"/>
</dbReference>
<dbReference type="PANTHER" id="PTHR19316">
    <property type="entry name" value="PROTEIN FOLDING REGULATOR"/>
    <property type="match status" value="1"/>
</dbReference>
<gene>
    <name evidence="10" type="ORF">FWILDA_LOCUS8261</name>
</gene>
<dbReference type="GO" id="GO:0000774">
    <property type="term" value="F:adenyl-nucleotide exchange factor activity"/>
    <property type="evidence" value="ECO:0007669"/>
    <property type="project" value="InterPro"/>
</dbReference>
<evidence type="ECO:0000256" key="6">
    <source>
        <dbReference type="ARBA" id="ARBA00022824"/>
    </source>
</evidence>
<evidence type="ECO:0000256" key="4">
    <source>
        <dbReference type="ARBA" id="ARBA00022448"/>
    </source>
</evidence>
<keyword evidence="9" id="KW-0472">Membrane</keyword>
<keyword evidence="9" id="KW-0812">Transmembrane</keyword>
<comment type="similarity">
    <text evidence="1">Belongs to the SIL1 family.</text>
</comment>
<evidence type="ECO:0000256" key="1">
    <source>
        <dbReference type="ARBA" id="ARBA00010588"/>
    </source>
</evidence>
<comment type="subunit">
    <text evidence="2">Interacts with KAR2.</text>
</comment>
<dbReference type="EMBL" id="CAMKVN010001737">
    <property type="protein sequence ID" value="CAI2177790.1"/>
    <property type="molecule type" value="Genomic_DNA"/>
</dbReference>
<name>A0A9W4SRD2_9GLOM</name>
<dbReference type="InterPro" id="IPR031884">
    <property type="entry name" value="Sil1_fungi"/>
</dbReference>
<keyword evidence="6" id="KW-0256">Endoplasmic reticulum</keyword>
<reference evidence="10" key="1">
    <citation type="submission" date="2022-08" db="EMBL/GenBank/DDBJ databases">
        <authorList>
            <person name="Kallberg Y."/>
            <person name="Tangrot J."/>
            <person name="Rosling A."/>
        </authorList>
    </citation>
    <scope>NUCLEOTIDE SEQUENCE</scope>
    <source>
        <strain evidence="10">Wild A</strain>
    </source>
</reference>
<keyword evidence="9" id="KW-1133">Transmembrane helix</keyword>
<dbReference type="Gene3D" id="1.25.10.10">
    <property type="entry name" value="Leucine-rich Repeat Variant"/>
    <property type="match status" value="1"/>
</dbReference>
<keyword evidence="4" id="KW-0813">Transport</keyword>
<feature type="transmembrane region" description="Helical" evidence="9">
    <location>
        <begin position="5"/>
        <end position="25"/>
    </location>
</feature>
<dbReference type="Pfam" id="PF16782">
    <property type="entry name" value="SIL1"/>
    <property type="match status" value="1"/>
</dbReference>
<evidence type="ECO:0000313" key="10">
    <source>
        <dbReference type="EMBL" id="CAI2177790.1"/>
    </source>
</evidence>
<dbReference type="OrthoDB" id="448649at2759"/>
<sequence length="424" mass="48254">MRKLLYFNFICVISIFFLTIFVLPLEANEEICNGGECFSKEFVATEEFQEIREGQEIPPGLHVKIDMSTGKKYAKIIDPNDNEINQSSEVIMIDEHGNQINQEKNLSENILITDKSQTNNKDSDLKFHQVSNESIFSHPIITSKHKENVRIPHSDHVKFETYLSELEDSSSISVLNSALDGLEELVHELDFGIKLARSQGIKTIIALLNHDCAQIKKKAAIVIGTAMQNNPTAQNDVSHLNIVTRIFENLSIESDIKVSIRLLYALSSIVRGNKNAIQFIKDSNGLQSLVNLYQNSSNNEFRAKCALFVTDYIDPNMIGENTGLFEQGQYYDTIDPLTDVMEKWCRNFQDTLFDNTGNSNKVDIDSREKILKGISMIKSQYSSSCELQDGFKNWIIKEEIEAIGEDYLEDYFKLIIQVKDQFGF</sequence>
<proteinExistence type="inferred from homology"/>
<dbReference type="InterPro" id="IPR016024">
    <property type="entry name" value="ARM-type_fold"/>
</dbReference>
<dbReference type="GO" id="GO:0015031">
    <property type="term" value="P:protein transport"/>
    <property type="evidence" value="ECO:0007669"/>
    <property type="project" value="UniProtKB-KW"/>
</dbReference>